<proteinExistence type="predicted"/>
<name>G8EK18_9CAUD</name>
<sequence>MKLHTIEFKSRFRVENHREQIVGARAISLVPEHLSISRSRRFHGLRGIGKFHTHWFLEGPRVLKDGTVSDRSTHYRFGDFERASDLDGLRHEGHSELADLIQAAVELLPDAGEIE</sequence>
<dbReference type="KEGG" id="vg:11459616"/>
<evidence type="ECO:0000313" key="2">
    <source>
        <dbReference type="Proteomes" id="UP000005642"/>
    </source>
</evidence>
<evidence type="ECO:0000313" key="1">
    <source>
        <dbReference type="EMBL" id="AET09900.1"/>
    </source>
</evidence>
<accession>G8EK18</accession>
<dbReference type="EMBL" id="JF923797">
    <property type="protein sequence ID" value="AET09900.1"/>
    <property type="molecule type" value="Genomic_DNA"/>
</dbReference>
<reference evidence="1 2" key="1">
    <citation type="journal article" date="2011" name="Appl. Environ. Microbiol.">
        <title>Genome sequence and characterization of the related Gordonia phages GTE5 and GRU1 and their use as potential biocontrol agents.</title>
        <authorList>
            <person name="Petrovski S."/>
            <person name="Tillett D."/>
            <person name="Seviour R.J."/>
        </authorList>
    </citation>
    <scope>NUCLEOTIDE SEQUENCE [LARGE SCALE GENOMIC DNA]</scope>
</reference>
<dbReference type="GeneID" id="11459616"/>
<organism evidence="1 2">
    <name type="scientific">Gordonia phage GRU1</name>
    <dbReference type="NCBI Taxonomy" id="1109710"/>
    <lineage>
        <taxon>Viruses</taxon>
        <taxon>Duplodnaviria</taxon>
        <taxon>Heunggongvirae</taxon>
        <taxon>Uroviricota</taxon>
        <taxon>Caudoviricetes</taxon>
        <taxon>Zierdtviridae</taxon>
        <taxon>Emilbogenvirinae</taxon>
        <taxon>Gruunavirus</taxon>
        <taxon>Gruunavirus GRU1</taxon>
    </lineage>
</organism>
<protein>
    <submittedName>
        <fullName evidence="1">Uncharacterized protein</fullName>
    </submittedName>
</protein>
<dbReference type="Proteomes" id="UP000005642">
    <property type="component" value="Segment"/>
</dbReference>
<dbReference type="RefSeq" id="YP_004935882.1">
    <property type="nucleotide sequence ID" value="NC_016435.1"/>
</dbReference>
<keyword evidence="2" id="KW-1185">Reference proteome</keyword>